<organism evidence="1 2">
    <name type="scientific">Serratia phage vB_SmaS_Rovert</name>
    <dbReference type="NCBI Taxonomy" id="2777363"/>
    <lineage>
        <taxon>Viruses</taxon>
        <taxon>Duplodnaviria</taxon>
        <taxon>Heunggongvirae</taxon>
        <taxon>Uroviricota</taxon>
        <taxon>Caudoviricetes</taxon>
        <taxon>Rovertvirus</taxon>
        <taxon>Rovertvirus rovert</taxon>
    </lineage>
</organism>
<protein>
    <submittedName>
        <fullName evidence="1">Uncharacterized protein</fullName>
    </submittedName>
</protein>
<name>A0A7T3NA06_9CAUD</name>
<proteinExistence type="predicted"/>
<dbReference type="EMBL" id="MW021761">
    <property type="protein sequence ID" value="QPX74976.1"/>
    <property type="molecule type" value="Genomic_DNA"/>
</dbReference>
<dbReference type="RefSeq" id="YP_010774062.1">
    <property type="nucleotide sequence ID" value="NC_074751.1"/>
</dbReference>
<reference evidence="1 2" key="1">
    <citation type="submission" date="2020-09" db="EMBL/GenBank/DDBJ databases">
        <authorList>
            <person name="Marshall N."/>
            <person name="Wilson M.E."/>
            <person name="Walker J.K."/>
            <person name="Johnson L."/>
            <person name="Sharma R."/>
            <person name="Carr E."/>
            <person name="Grose J.H."/>
        </authorList>
    </citation>
    <scope>NUCLEOTIDE SEQUENCE [LARGE SCALE GENOMIC DNA]</scope>
</reference>
<sequence length="184" mass="20818">MAKINRQNTSEVDATDFFDVIDKYKLSKLELRQALRPAAQYLFAKEQSALGKGWGIRTGRLSREGLKIGVSARDETNGGAYRIYFSKKSGPRGTDEYMADTYKARWLEGGTKPHYTAKGATRKKRAQGRLRLNSRQRRLMHPGFKARPVVETVVKQNEQDVKNIVMNNLLPLLKKKGAEDGDES</sequence>
<dbReference type="GeneID" id="80456963"/>
<accession>A0A7T3NA06</accession>
<keyword evidence="2" id="KW-1185">Reference proteome</keyword>
<dbReference type="KEGG" id="vg:80456963"/>
<evidence type="ECO:0000313" key="1">
    <source>
        <dbReference type="EMBL" id="QPX74976.1"/>
    </source>
</evidence>
<dbReference type="Proteomes" id="UP000595249">
    <property type="component" value="Segment"/>
</dbReference>
<evidence type="ECO:0000313" key="2">
    <source>
        <dbReference type="Proteomes" id="UP000595249"/>
    </source>
</evidence>